<feature type="domain" description="F5/8 type C" evidence="3">
    <location>
        <begin position="282"/>
        <end position="433"/>
    </location>
</feature>
<feature type="signal peptide" evidence="2">
    <location>
        <begin position="1"/>
        <end position="20"/>
    </location>
</feature>
<feature type="chain" id="PRO_5007889759" description="Fibrinogen C-terminal domain-containing protein" evidence="2">
    <location>
        <begin position="21"/>
        <end position="650"/>
    </location>
</feature>
<dbReference type="Proteomes" id="UP000076661">
    <property type="component" value="Unassembled WGS sequence"/>
</dbReference>
<evidence type="ECO:0000313" key="5">
    <source>
        <dbReference type="EMBL" id="KZN64146.1"/>
    </source>
</evidence>
<dbReference type="AlphaFoldDB" id="A0A167L9W1"/>
<reference evidence="5 6" key="1">
    <citation type="submission" date="2013-07" db="EMBL/GenBank/DDBJ databases">
        <title>Comparative Genomic and Metabolomic Analysis of Twelve Strains of Pseudoalteromonas luteoviolacea.</title>
        <authorList>
            <person name="Vynne N.G."/>
            <person name="Mansson M."/>
            <person name="Gram L."/>
        </authorList>
    </citation>
    <scope>NUCLEOTIDE SEQUENCE [LARGE SCALE GENOMIC DNA]</scope>
    <source>
        <strain evidence="5 6">S4060-1</strain>
    </source>
</reference>
<dbReference type="InterPro" id="IPR000421">
    <property type="entry name" value="FA58C"/>
</dbReference>
<evidence type="ECO:0000259" key="4">
    <source>
        <dbReference type="PROSITE" id="PS51406"/>
    </source>
</evidence>
<dbReference type="RefSeq" id="WP_063381880.1">
    <property type="nucleotide sequence ID" value="NZ_AUXX01000030.1"/>
</dbReference>
<dbReference type="InterPro" id="IPR036056">
    <property type="entry name" value="Fibrinogen-like_C"/>
</dbReference>
<comment type="caution">
    <text evidence="5">The sequence shown here is derived from an EMBL/GenBank/DDBJ whole genome shotgun (WGS) entry which is preliminary data.</text>
</comment>
<evidence type="ECO:0000259" key="3">
    <source>
        <dbReference type="PROSITE" id="PS50022"/>
    </source>
</evidence>
<evidence type="ECO:0000313" key="6">
    <source>
        <dbReference type="Proteomes" id="UP000076661"/>
    </source>
</evidence>
<accession>A0A167L9W1</accession>
<dbReference type="InterPro" id="IPR002181">
    <property type="entry name" value="Fibrinogen_a/b/g_C_dom"/>
</dbReference>
<dbReference type="SUPFAM" id="SSF49785">
    <property type="entry name" value="Galactose-binding domain-like"/>
    <property type="match status" value="1"/>
</dbReference>
<evidence type="ECO:0000256" key="1">
    <source>
        <dbReference type="ARBA" id="ARBA00022737"/>
    </source>
</evidence>
<dbReference type="Gene3D" id="2.60.120.1000">
    <property type="match status" value="1"/>
</dbReference>
<sequence length="650" mass="70513">MLKSIGLASLLTAMTPIAQAFTLIENVSITDQTITIPINGYHDPIIIPSVPTFNDKEPGVVSISNVTASSFDVQFKEWSYLDGIHGEEYVSFLVVEKGRHHLEDGSVWEAGELTLGTGSKHQFFSESFAHAPHVFVSGQTQNDPDAYSLRVSSTSQQTFGISLNEQEAGNAHVEESIGYLAVYNKVNSGTTNDGTPFNLTQEAINEAGFQKLQGKLLLQEEQSRDSETSHLLEMVSILSMKNNLFAQDNTHYGKDTMSLRLSTSDTFTVVPGETSGQYGNIALIGTNGLTESSYSSSHNYAADSASGAFDGYNSSTKINADAAAKIKRGIWLTTLAQEHWLQVSFNSSAYITAFRVMLYSAASNPGMGVKDVTLQVSNDNVNFVDHESFSLVKSLDQTIELSQPAVGKFVRLKIHNTQGHNYRVIGELEYFGGFVNSGDVVTPPTEPEPSLGTTCASIKQQDPTASSGMYEVDPDGEGGVAPFYAHCEMTANGGGWTLVAHHKDGLDNIAVSLPLSLNELGVLPSEQWQAIQKNMTTGMMFVDEHGKVSQLNKDKLESANCVALSQTTDLSQPPVPYDIGMIWLQEGSGCSASGLDYSFISLSTKSTSRGDGYTRIGAALYQHNVKFDQWPYSSGAYSGAEQDTLYYYVK</sequence>
<evidence type="ECO:0008006" key="7">
    <source>
        <dbReference type="Google" id="ProtNLM"/>
    </source>
</evidence>
<feature type="domain" description="Fibrinogen C-terminal" evidence="4">
    <location>
        <begin position="446"/>
        <end position="508"/>
    </location>
</feature>
<dbReference type="NCBIfam" id="NF040941">
    <property type="entry name" value="GGGWT_bact"/>
    <property type="match status" value="1"/>
</dbReference>
<dbReference type="EMBL" id="AUXX01000030">
    <property type="protein sequence ID" value="KZN64146.1"/>
    <property type="molecule type" value="Genomic_DNA"/>
</dbReference>
<name>A0A167L9W1_9GAMM</name>
<dbReference type="InterPro" id="IPR008979">
    <property type="entry name" value="Galactose-bd-like_sf"/>
</dbReference>
<gene>
    <name evidence="5" type="ORF">N478_22980</name>
</gene>
<dbReference type="Gene3D" id="2.60.120.260">
    <property type="entry name" value="Galactose-binding domain-like"/>
    <property type="match status" value="1"/>
</dbReference>
<dbReference type="PROSITE" id="PS50022">
    <property type="entry name" value="FA58C_3"/>
    <property type="match status" value="1"/>
</dbReference>
<keyword evidence="2" id="KW-0732">Signal</keyword>
<dbReference type="Pfam" id="PF00754">
    <property type="entry name" value="F5_F8_type_C"/>
    <property type="match status" value="1"/>
</dbReference>
<proteinExistence type="predicted"/>
<dbReference type="SUPFAM" id="SSF56496">
    <property type="entry name" value="Fibrinogen C-terminal domain-like"/>
    <property type="match status" value="1"/>
</dbReference>
<dbReference type="PROSITE" id="PS51406">
    <property type="entry name" value="FIBRINOGEN_C_2"/>
    <property type="match status" value="1"/>
</dbReference>
<keyword evidence="1" id="KW-0677">Repeat</keyword>
<dbReference type="Pfam" id="PF00147">
    <property type="entry name" value="Fibrinogen_C"/>
    <property type="match status" value="1"/>
</dbReference>
<evidence type="ECO:0000256" key="2">
    <source>
        <dbReference type="SAM" id="SignalP"/>
    </source>
</evidence>
<dbReference type="PATRIC" id="fig|1365257.3.peg.3411"/>
<organism evidence="5 6">
    <name type="scientific">Pseudoalteromonas luteoviolacea S4060-1</name>
    <dbReference type="NCBI Taxonomy" id="1365257"/>
    <lineage>
        <taxon>Bacteria</taxon>
        <taxon>Pseudomonadati</taxon>
        <taxon>Pseudomonadota</taxon>
        <taxon>Gammaproteobacteria</taxon>
        <taxon>Alteromonadales</taxon>
        <taxon>Pseudoalteromonadaceae</taxon>
        <taxon>Pseudoalteromonas</taxon>
    </lineage>
</organism>
<protein>
    <recommendedName>
        <fullName evidence="7">Fibrinogen C-terminal domain-containing protein</fullName>
    </recommendedName>
</protein>